<protein>
    <submittedName>
        <fullName evidence="1">Uncharacterized protein</fullName>
    </submittedName>
</protein>
<dbReference type="AlphaFoldDB" id="A0A1C3XH55"/>
<reference evidence="1 2" key="1">
    <citation type="submission" date="2016-08" db="EMBL/GenBank/DDBJ databases">
        <authorList>
            <person name="Seilhamer J.J."/>
        </authorList>
    </citation>
    <scope>NUCLEOTIDE SEQUENCE [LARGE SCALE GENOMIC DNA]</scope>
    <source>
        <strain evidence="1 2">CCBAU 10071</strain>
    </source>
</reference>
<organism evidence="1 2">
    <name type="scientific">Bradyrhizobium yuanmingense</name>
    <dbReference type="NCBI Taxonomy" id="108015"/>
    <lineage>
        <taxon>Bacteria</taxon>
        <taxon>Pseudomonadati</taxon>
        <taxon>Pseudomonadota</taxon>
        <taxon>Alphaproteobacteria</taxon>
        <taxon>Hyphomicrobiales</taxon>
        <taxon>Nitrobacteraceae</taxon>
        <taxon>Bradyrhizobium</taxon>
    </lineage>
</organism>
<accession>A0A1C3XH55</accession>
<evidence type="ECO:0000313" key="1">
    <source>
        <dbReference type="EMBL" id="SCB51549.1"/>
    </source>
</evidence>
<name>A0A1C3XH55_9BRAD</name>
<dbReference type="Proteomes" id="UP000183174">
    <property type="component" value="Unassembled WGS sequence"/>
</dbReference>
<dbReference type="EMBL" id="FMAE01000019">
    <property type="protein sequence ID" value="SCB51549.1"/>
    <property type="molecule type" value="Genomic_DNA"/>
</dbReference>
<proteinExistence type="predicted"/>
<gene>
    <name evidence="1" type="ORF">GA0061099_101919</name>
</gene>
<sequence>MLSFLDSFGIEPQMAHEARLLGRADVVRQARDMIARVTCEC</sequence>
<dbReference type="RefSeq" id="WP_259245253.1">
    <property type="nucleotide sequence ID" value="NZ_FMAE01000019.1"/>
</dbReference>
<evidence type="ECO:0000313" key="2">
    <source>
        <dbReference type="Proteomes" id="UP000183174"/>
    </source>
</evidence>